<dbReference type="EMBL" id="KK120559">
    <property type="protein sequence ID" value="KFM78551.1"/>
    <property type="molecule type" value="Genomic_DNA"/>
</dbReference>
<evidence type="ECO:0000313" key="4">
    <source>
        <dbReference type="Proteomes" id="UP000054359"/>
    </source>
</evidence>
<dbReference type="AlphaFoldDB" id="A0A087UMG2"/>
<feature type="chain" id="PRO_5001830766" evidence="2">
    <location>
        <begin position="24"/>
        <end position="68"/>
    </location>
</feature>
<proteinExistence type="predicted"/>
<keyword evidence="2" id="KW-0732">Signal</keyword>
<feature type="region of interest" description="Disordered" evidence="1">
    <location>
        <begin position="47"/>
        <end position="68"/>
    </location>
</feature>
<feature type="non-terminal residue" evidence="3">
    <location>
        <position position="1"/>
    </location>
</feature>
<reference evidence="3 4" key="1">
    <citation type="submission" date="2013-11" db="EMBL/GenBank/DDBJ databases">
        <title>Genome sequencing of Stegodyphus mimosarum.</title>
        <authorList>
            <person name="Bechsgaard J."/>
        </authorList>
    </citation>
    <scope>NUCLEOTIDE SEQUENCE [LARGE SCALE GENOMIC DNA]</scope>
</reference>
<dbReference type="Proteomes" id="UP000054359">
    <property type="component" value="Unassembled WGS sequence"/>
</dbReference>
<sequence length="68" mass="7404">HKFANIHFEQFIIIWLRFLKLSSQEFYSALRSVEIIILVMAGKNNQAVPSTSASTPGGAPGPSTSKAV</sequence>
<accession>A0A087UMG2</accession>
<feature type="non-terminal residue" evidence="3">
    <location>
        <position position="68"/>
    </location>
</feature>
<name>A0A087UMG2_STEMI</name>
<organism evidence="3 4">
    <name type="scientific">Stegodyphus mimosarum</name>
    <name type="common">African social velvet spider</name>
    <dbReference type="NCBI Taxonomy" id="407821"/>
    <lineage>
        <taxon>Eukaryota</taxon>
        <taxon>Metazoa</taxon>
        <taxon>Ecdysozoa</taxon>
        <taxon>Arthropoda</taxon>
        <taxon>Chelicerata</taxon>
        <taxon>Arachnida</taxon>
        <taxon>Araneae</taxon>
        <taxon>Araneomorphae</taxon>
        <taxon>Entelegynae</taxon>
        <taxon>Eresoidea</taxon>
        <taxon>Eresidae</taxon>
        <taxon>Stegodyphus</taxon>
    </lineage>
</organism>
<keyword evidence="4" id="KW-1185">Reference proteome</keyword>
<gene>
    <name evidence="3" type="ORF">X975_22399</name>
</gene>
<evidence type="ECO:0000256" key="1">
    <source>
        <dbReference type="SAM" id="MobiDB-lite"/>
    </source>
</evidence>
<evidence type="ECO:0000256" key="2">
    <source>
        <dbReference type="SAM" id="SignalP"/>
    </source>
</evidence>
<evidence type="ECO:0000313" key="3">
    <source>
        <dbReference type="EMBL" id="KFM78551.1"/>
    </source>
</evidence>
<protein>
    <submittedName>
        <fullName evidence="3">Uncharacterized protein</fullName>
    </submittedName>
</protein>
<feature type="signal peptide" evidence="2">
    <location>
        <begin position="1"/>
        <end position="23"/>
    </location>
</feature>